<dbReference type="GO" id="GO:0016301">
    <property type="term" value="F:kinase activity"/>
    <property type="evidence" value="ECO:0007669"/>
    <property type="project" value="UniProtKB-KW"/>
</dbReference>
<dbReference type="Proteomes" id="UP001595947">
    <property type="component" value="Unassembled WGS sequence"/>
</dbReference>
<feature type="transmembrane region" description="Helical" evidence="9">
    <location>
        <begin position="196"/>
        <end position="217"/>
    </location>
</feature>
<evidence type="ECO:0000259" key="10">
    <source>
        <dbReference type="Pfam" id="PF02518"/>
    </source>
</evidence>
<keyword evidence="3" id="KW-0597">Phosphoprotein</keyword>
<keyword evidence="9" id="KW-0472">Membrane</keyword>
<evidence type="ECO:0000256" key="3">
    <source>
        <dbReference type="ARBA" id="ARBA00022553"/>
    </source>
</evidence>
<dbReference type="InterPro" id="IPR036890">
    <property type="entry name" value="HATPase_C_sf"/>
</dbReference>
<dbReference type="EC" id="2.7.13.3" evidence="2"/>
<keyword evidence="8" id="KW-0902">Two-component regulatory system</keyword>
<evidence type="ECO:0000256" key="7">
    <source>
        <dbReference type="ARBA" id="ARBA00022840"/>
    </source>
</evidence>
<evidence type="ECO:0000256" key="9">
    <source>
        <dbReference type="SAM" id="Phobius"/>
    </source>
</evidence>
<comment type="catalytic activity">
    <reaction evidence="1">
        <text>ATP + protein L-histidine = ADP + protein N-phospho-L-histidine.</text>
        <dbReference type="EC" id="2.7.13.3"/>
    </reaction>
</comment>
<keyword evidence="7" id="KW-0067">ATP-binding</keyword>
<evidence type="ECO:0000313" key="13">
    <source>
        <dbReference type="Proteomes" id="UP001595947"/>
    </source>
</evidence>
<proteinExistence type="predicted"/>
<feature type="transmembrane region" description="Helical" evidence="9">
    <location>
        <begin position="52"/>
        <end position="72"/>
    </location>
</feature>
<evidence type="ECO:0000313" key="12">
    <source>
        <dbReference type="EMBL" id="MFC5063102.1"/>
    </source>
</evidence>
<dbReference type="PANTHER" id="PTHR24421">
    <property type="entry name" value="NITRATE/NITRITE SENSOR PROTEIN NARX-RELATED"/>
    <property type="match status" value="1"/>
</dbReference>
<organism evidence="12 13">
    <name type="scientific">Actinomycetospora atypica</name>
    <dbReference type="NCBI Taxonomy" id="1290095"/>
    <lineage>
        <taxon>Bacteria</taxon>
        <taxon>Bacillati</taxon>
        <taxon>Actinomycetota</taxon>
        <taxon>Actinomycetes</taxon>
        <taxon>Pseudonocardiales</taxon>
        <taxon>Pseudonocardiaceae</taxon>
        <taxon>Actinomycetospora</taxon>
    </lineage>
</organism>
<sequence>MNLAVTLGFGGTALVLAGEPHQGSNVRAFVVAAACWTAGYTSALAPSGPWAVIQWVLGPLVFPALMAVLLRYPRSQPLGLPNRVLVVGLAGLLVVLRATSALVSEPAWHGFNPRAWWPTVTRSPTVAVICDVGVTVVGTGAALLFAVIAARRLYRTEGIDRRLLHPVATAALAAAVVVGAEVTSGTATLSPTAADIVFGVEALALLTIPAAFGVSAVRRRLAHAAMSQLVVALARPVTPDHVRRVLAESLSDPTLRVIYHHPDGEGHVDPGGMTVDLAPVYADRCTRTVATPDGTPLATLDMHPSLAGHPNLVDAAFSAARLALENSWLQATTKASLTEVRESRARIVGAGDEARRRLERDLHDGVQQRLLALKVALAIARPRATSPDDRAMIDMVRAELQETLDELRGLARGLHPAILTEAGLGPAVHSVVERLPLEVDIRVDKERLDPIVDATAYFVCCEALANIVKHSGARRAAVDVERHGTVLHVSIRDDGSGGAEEKAGGGLAGLRDRVMAVGGSMRILSDGGGTRVQVTIPCA</sequence>
<keyword evidence="4" id="KW-0808">Transferase</keyword>
<protein>
    <recommendedName>
        <fullName evidence="2">histidine kinase</fullName>
        <ecNumber evidence="2">2.7.13.3</ecNumber>
    </recommendedName>
</protein>
<evidence type="ECO:0000256" key="8">
    <source>
        <dbReference type="ARBA" id="ARBA00023012"/>
    </source>
</evidence>
<dbReference type="InterPro" id="IPR003594">
    <property type="entry name" value="HATPase_dom"/>
</dbReference>
<evidence type="ECO:0000256" key="5">
    <source>
        <dbReference type="ARBA" id="ARBA00022741"/>
    </source>
</evidence>
<dbReference type="InterPro" id="IPR050482">
    <property type="entry name" value="Sensor_HK_TwoCompSys"/>
</dbReference>
<dbReference type="InterPro" id="IPR011712">
    <property type="entry name" value="Sig_transdc_His_kin_sub3_dim/P"/>
</dbReference>
<accession>A0ABV9YN73</accession>
<keyword evidence="5" id="KW-0547">Nucleotide-binding</keyword>
<dbReference type="Pfam" id="PF02518">
    <property type="entry name" value="HATPase_c"/>
    <property type="match status" value="1"/>
</dbReference>
<feature type="transmembrane region" description="Helical" evidence="9">
    <location>
        <begin position="124"/>
        <end position="151"/>
    </location>
</feature>
<dbReference type="Pfam" id="PF07730">
    <property type="entry name" value="HisKA_3"/>
    <property type="match status" value="1"/>
</dbReference>
<evidence type="ECO:0000256" key="4">
    <source>
        <dbReference type="ARBA" id="ARBA00022679"/>
    </source>
</evidence>
<keyword evidence="13" id="KW-1185">Reference proteome</keyword>
<comment type="caution">
    <text evidence="12">The sequence shown here is derived from an EMBL/GenBank/DDBJ whole genome shotgun (WGS) entry which is preliminary data.</text>
</comment>
<dbReference type="PANTHER" id="PTHR24421:SF10">
    <property type="entry name" value="NITRATE_NITRITE SENSOR PROTEIN NARQ"/>
    <property type="match status" value="1"/>
</dbReference>
<evidence type="ECO:0000256" key="6">
    <source>
        <dbReference type="ARBA" id="ARBA00022777"/>
    </source>
</evidence>
<dbReference type="CDD" id="cd16917">
    <property type="entry name" value="HATPase_UhpB-NarQ-NarX-like"/>
    <property type="match status" value="1"/>
</dbReference>
<keyword evidence="6 12" id="KW-0418">Kinase</keyword>
<dbReference type="Gene3D" id="3.30.565.10">
    <property type="entry name" value="Histidine kinase-like ATPase, C-terminal domain"/>
    <property type="match status" value="1"/>
</dbReference>
<evidence type="ECO:0000256" key="2">
    <source>
        <dbReference type="ARBA" id="ARBA00012438"/>
    </source>
</evidence>
<dbReference type="SUPFAM" id="SSF55874">
    <property type="entry name" value="ATPase domain of HSP90 chaperone/DNA topoisomerase II/histidine kinase"/>
    <property type="match status" value="1"/>
</dbReference>
<feature type="transmembrane region" description="Helical" evidence="9">
    <location>
        <begin position="84"/>
        <end position="104"/>
    </location>
</feature>
<gene>
    <name evidence="12" type="ORF">ACFPBZ_12865</name>
</gene>
<evidence type="ECO:0000259" key="11">
    <source>
        <dbReference type="Pfam" id="PF07730"/>
    </source>
</evidence>
<keyword evidence="9" id="KW-0812">Transmembrane</keyword>
<feature type="domain" description="Histidine kinase/HSP90-like ATPase" evidence="10">
    <location>
        <begin position="459"/>
        <end position="537"/>
    </location>
</feature>
<evidence type="ECO:0000256" key="1">
    <source>
        <dbReference type="ARBA" id="ARBA00000085"/>
    </source>
</evidence>
<feature type="domain" description="Signal transduction histidine kinase subgroup 3 dimerisation and phosphoacceptor" evidence="11">
    <location>
        <begin position="355"/>
        <end position="417"/>
    </location>
</feature>
<keyword evidence="9" id="KW-1133">Transmembrane helix</keyword>
<dbReference type="EMBL" id="JBHSIV010000011">
    <property type="protein sequence ID" value="MFC5063102.1"/>
    <property type="molecule type" value="Genomic_DNA"/>
</dbReference>
<reference evidence="13" key="1">
    <citation type="journal article" date="2019" name="Int. J. Syst. Evol. Microbiol.">
        <title>The Global Catalogue of Microorganisms (GCM) 10K type strain sequencing project: providing services to taxonomists for standard genome sequencing and annotation.</title>
        <authorList>
            <consortium name="The Broad Institute Genomics Platform"/>
            <consortium name="The Broad Institute Genome Sequencing Center for Infectious Disease"/>
            <person name="Wu L."/>
            <person name="Ma J."/>
        </authorList>
    </citation>
    <scope>NUCLEOTIDE SEQUENCE [LARGE SCALE GENOMIC DNA]</scope>
    <source>
        <strain evidence="13">CGMCC 4.7093</strain>
    </source>
</reference>
<name>A0ABV9YN73_9PSEU</name>
<feature type="transmembrane region" description="Helical" evidence="9">
    <location>
        <begin position="163"/>
        <end position="184"/>
    </location>
</feature>
<dbReference type="Gene3D" id="1.20.5.1930">
    <property type="match status" value="1"/>
</dbReference>